<comment type="caution">
    <text evidence="1">The sequence shown here is derived from an EMBL/GenBank/DDBJ whole genome shotgun (WGS) entry which is preliminary data.</text>
</comment>
<proteinExistence type="predicted"/>
<name>A0A0A2YK59_9PAST</name>
<dbReference type="STRING" id="155515.JP36_05240"/>
<evidence type="ECO:0008006" key="3">
    <source>
        <dbReference type="Google" id="ProtNLM"/>
    </source>
</evidence>
<dbReference type="eggNOG" id="COG3070">
    <property type="taxonomic scope" value="Bacteria"/>
</dbReference>
<dbReference type="EMBL" id="JPXX01000014">
    <property type="protein sequence ID" value="KGQ37699.1"/>
    <property type="molecule type" value="Genomic_DNA"/>
</dbReference>
<sequence>MASTESYLYFVLDQLKDLKTITYKKMMREYLLYYQGKVIGGIYDNRLLLKSTPSATLLTMHIKQDYPYQGTKPMLLIDDKDIENHTFLTELIQIISKDLEKLPN</sequence>
<organism evidence="1 2">
    <name type="scientific">Gallibacterium genomosp. 1</name>
    <dbReference type="NCBI Taxonomy" id="155515"/>
    <lineage>
        <taxon>Bacteria</taxon>
        <taxon>Pseudomonadati</taxon>
        <taxon>Pseudomonadota</taxon>
        <taxon>Gammaproteobacteria</taxon>
        <taxon>Pasteurellales</taxon>
        <taxon>Pasteurellaceae</taxon>
        <taxon>Gallibacterium</taxon>
    </lineage>
</organism>
<gene>
    <name evidence="1" type="ORF">JP36_05240</name>
</gene>
<evidence type="ECO:0000313" key="1">
    <source>
        <dbReference type="EMBL" id="KGQ37699.1"/>
    </source>
</evidence>
<protein>
    <recommendedName>
        <fullName evidence="3">TfoX N-terminal domain-containing protein</fullName>
    </recommendedName>
</protein>
<dbReference type="SUPFAM" id="SSF159894">
    <property type="entry name" value="YgaC/TfoX-N like"/>
    <property type="match status" value="1"/>
</dbReference>
<reference evidence="1 2" key="1">
    <citation type="submission" date="2014-08" db="EMBL/GenBank/DDBJ databases">
        <title>Chaperone-usher fimbriae in a diverse selection of Gallibacterium genomes.</title>
        <authorList>
            <person name="Kudirkiene E."/>
            <person name="Bager R.J."/>
            <person name="Johnson T.J."/>
            <person name="Bojesen A.M."/>
        </authorList>
    </citation>
    <scope>NUCLEOTIDE SEQUENCE [LARGE SCALE GENOMIC DNA]</scope>
    <source>
        <strain evidence="1 2">CCM5974</strain>
    </source>
</reference>
<dbReference type="AlphaFoldDB" id="A0A0A2YK59"/>
<dbReference type="Gene3D" id="3.30.1460.30">
    <property type="entry name" value="YgaC/TfoX-N like chaperone"/>
    <property type="match status" value="1"/>
</dbReference>
<evidence type="ECO:0000313" key="2">
    <source>
        <dbReference type="Proteomes" id="UP000030539"/>
    </source>
</evidence>
<accession>A0A0A2YK59</accession>
<dbReference type="Proteomes" id="UP000030539">
    <property type="component" value="Unassembled WGS sequence"/>
</dbReference>
<dbReference type="RefSeq" id="WP_039172651.1">
    <property type="nucleotide sequence ID" value="NZ_JPXX01000014.1"/>
</dbReference>